<feature type="compositionally biased region" description="Polar residues" evidence="1">
    <location>
        <begin position="389"/>
        <end position="406"/>
    </location>
</feature>
<dbReference type="OrthoDB" id="60621at2759"/>
<evidence type="ECO:0000256" key="1">
    <source>
        <dbReference type="SAM" id="MobiDB-lite"/>
    </source>
</evidence>
<sequence length="417" mass="46424">MNAGASQNSISRTTQLKECENQAKFVQQRVTEVESFFGDLCAELVSYTRRTAKLRNNGDEISRILLDYSVKEKINRSSSTQLKKVAEYLASLEDYRHAEVDRLVGKVVNPLAGYGEEIKKIRASLKTENAARKREINNRKKLERSSTAEASRLAQIQLHNAILDVNKSADKLERCVVEFEARRLKGLKNILKDFIQIEMLWHAKALETLGEAFNALEGLHEETDLLEFRSTLMRSGQSTLQFSQQPLGRSAISDTQITQRTAHSTRASAPMGARASSAVVHNSGERRSVTQHTEDAVSLFTEGDEDDLSEEVATAASAAVVSRAGKRASIKTDVLQDLDDEDDDDEEVEDDDDDDEEDDDEDEDEEDEESERTQTIPTNGSPRRVQMQHRGSSGKLVSTTTAQSPLKSALKTGSMVK</sequence>
<evidence type="ECO:0000313" key="2">
    <source>
        <dbReference type="EMBL" id="TPP61185.1"/>
    </source>
</evidence>
<dbReference type="InterPro" id="IPR027267">
    <property type="entry name" value="AH/BAR_dom_sf"/>
</dbReference>
<dbReference type="Proteomes" id="UP000316759">
    <property type="component" value="Unassembled WGS sequence"/>
</dbReference>
<protein>
    <submittedName>
        <fullName evidence="2">Putative cytochrome C oxidase assembly protein cox11</fullName>
    </submittedName>
</protein>
<keyword evidence="3" id="KW-1185">Reference proteome</keyword>
<dbReference type="GO" id="GO:0060271">
    <property type="term" value="P:cilium assembly"/>
    <property type="evidence" value="ECO:0007669"/>
    <property type="project" value="TreeGrafter"/>
</dbReference>
<dbReference type="PANTHER" id="PTHR21223:SF2">
    <property type="entry name" value="CBY1-INTERACTING BAR DOMAIN-CONTAINING PROTEIN HOMOLOG"/>
    <property type="match status" value="1"/>
</dbReference>
<gene>
    <name evidence="2" type="ORF">FGIG_03440</name>
</gene>
<dbReference type="SUPFAM" id="SSF103657">
    <property type="entry name" value="BAR/IMD domain-like"/>
    <property type="match status" value="1"/>
</dbReference>
<dbReference type="EMBL" id="SUNJ01008509">
    <property type="protein sequence ID" value="TPP61185.1"/>
    <property type="molecule type" value="Genomic_DNA"/>
</dbReference>
<organism evidence="2 3">
    <name type="scientific">Fasciola gigantica</name>
    <name type="common">Giant liver fluke</name>
    <dbReference type="NCBI Taxonomy" id="46835"/>
    <lineage>
        <taxon>Eukaryota</taxon>
        <taxon>Metazoa</taxon>
        <taxon>Spiralia</taxon>
        <taxon>Lophotrochozoa</taxon>
        <taxon>Platyhelminthes</taxon>
        <taxon>Trematoda</taxon>
        <taxon>Digenea</taxon>
        <taxon>Plagiorchiida</taxon>
        <taxon>Echinostomata</taxon>
        <taxon>Echinostomatoidea</taxon>
        <taxon>Fasciolidae</taxon>
        <taxon>Fasciola</taxon>
    </lineage>
</organism>
<feature type="region of interest" description="Disordered" evidence="1">
    <location>
        <begin position="261"/>
        <end position="293"/>
    </location>
</feature>
<feature type="compositionally biased region" description="Basic and acidic residues" evidence="1">
    <location>
        <begin position="283"/>
        <end position="293"/>
    </location>
</feature>
<dbReference type="STRING" id="46835.A0A504YL42"/>
<dbReference type="InterPro" id="IPR016024">
    <property type="entry name" value="ARM-type_fold"/>
</dbReference>
<feature type="region of interest" description="Disordered" evidence="1">
    <location>
        <begin position="332"/>
        <end position="417"/>
    </location>
</feature>
<evidence type="ECO:0000313" key="3">
    <source>
        <dbReference type="Proteomes" id="UP000316759"/>
    </source>
</evidence>
<dbReference type="Pfam" id="PF06730">
    <property type="entry name" value="FAM92"/>
    <property type="match status" value="1"/>
</dbReference>
<dbReference type="Gene3D" id="1.20.1270.60">
    <property type="entry name" value="Arfaptin homology (AH) domain/BAR domain"/>
    <property type="match status" value="1"/>
</dbReference>
<comment type="caution">
    <text evidence="2">The sequence shown here is derived from an EMBL/GenBank/DDBJ whole genome shotgun (WGS) entry which is preliminary data.</text>
</comment>
<name>A0A504YL42_FASGI</name>
<dbReference type="AlphaFoldDB" id="A0A504YL42"/>
<dbReference type="InterPro" id="IPR009602">
    <property type="entry name" value="CBAR/FAM92"/>
</dbReference>
<dbReference type="SUPFAM" id="SSF48371">
    <property type="entry name" value="ARM repeat"/>
    <property type="match status" value="1"/>
</dbReference>
<proteinExistence type="predicted"/>
<dbReference type="PANTHER" id="PTHR21223">
    <property type="entry name" value="CBY1-INTERACTING BAR DOMAIN-CONTAINING PROTEIN HOMOLOG"/>
    <property type="match status" value="1"/>
</dbReference>
<dbReference type="GO" id="GO:0035869">
    <property type="term" value="C:ciliary transition zone"/>
    <property type="evidence" value="ECO:0007669"/>
    <property type="project" value="TreeGrafter"/>
</dbReference>
<dbReference type="GO" id="GO:0036064">
    <property type="term" value="C:ciliary basal body"/>
    <property type="evidence" value="ECO:0007669"/>
    <property type="project" value="TreeGrafter"/>
</dbReference>
<accession>A0A504YL42</accession>
<feature type="compositionally biased region" description="Acidic residues" evidence="1">
    <location>
        <begin position="336"/>
        <end position="370"/>
    </location>
</feature>
<reference evidence="2 3" key="1">
    <citation type="submission" date="2019-04" db="EMBL/GenBank/DDBJ databases">
        <title>Annotation for the trematode Fasciola gigantica.</title>
        <authorList>
            <person name="Choi Y.-J."/>
        </authorList>
    </citation>
    <scope>NUCLEOTIDE SEQUENCE [LARGE SCALE GENOMIC DNA]</scope>
    <source>
        <strain evidence="2">Uganda_cow_1</strain>
    </source>
</reference>